<protein>
    <recommendedName>
        <fullName evidence="5">Alkyl transferase</fullName>
        <ecNumber evidence="5">2.5.1.-</ecNumber>
    </recommendedName>
</protein>
<dbReference type="PROSITE" id="PS01066">
    <property type="entry name" value="UPP_SYNTHASE"/>
    <property type="match status" value="1"/>
</dbReference>
<dbReference type="EC" id="2.5.1.-" evidence="5"/>
<dbReference type="InterPro" id="IPR001441">
    <property type="entry name" value="UPP_synth-like"/>
</dbReference>
<name>A0A061E3F7_THECC</name>
<dbReference type="InParanoid" id="A0A061E3F7"/>
<organism evidence="6 7">
    <name type="scientific">Theobroma cacao</name>
    <name type="common">Cacao</name>
    <name type="synonym">Cocoa</name>
    <dbReference type="NCBI Taxonomy" id="3641"/>
    <lineage>
        <taxon>Eukaryota</taxon>
        <taxon>Viridiplantae</taxon>
        <taxon>Streptophyta</taxon>
        <taxon>Embryophyta</taxon>
        <taxon>Tracheophyta</taxon>
        <taxon>Spermatophyta</taxon>
        <taxon>Magnoliopsida</taxon>
        <taxon>eudicotyledons</taxon>
        <taxon>Gunneridae</taxon>
        <taxon>Pentapetalae</taxon>
        <taxon>rosids</taxon>
        <taxon>malvids</taxon>
        <taxon>Malvales</taxon>
        <taxon>Malvaceae</taxon>
        <taxon>Byttnerioideae</taxon>
        <taxon>Theobroma</taxon>
    </lineage>
</organism>
<dbReference type="Proteomes" id="UP000026915">
    <property type="component" value="Chromosome 2"/>
</dbReference>
<keyword evidence="7" id="KW-1185">Reference proteome</keyword>
<comment type="similarity">
    <text evidence="3 5">Belongs to the UPP synthase family.</text>
</comment>
<reference evidence="6 7" key="1">
    <citation type="journal article" date="2013" name="Genome Biol.">
        <title>The genome sequence of the most widely cultivated cacao type and its use to identify candidate genes regulating pod color.</title>
        <authorList>
            <person name="Motamayor J.C."/>
            <person name="Mockaitis K."/>
            <person name="Schmutz J."/>
            <person name="Haiminen N."/>
            <person name="Iii D.L."/>
            <person name="Cornejo O."/>
            <person name="Findley S.D."/>
            <person name="Zheng P."/>
            <person name="Utro F."/>
            <person name="Royaert S."/>
            <person name="Saski C."/>
            <person name="Jenkins J."/>
            <person name="Podicheti R."/>
            <person name="Zhao M."/>
            <person name="Scheffler B.E."/>
            <person name="Stack J.C."/>
            <person name="Feltus F.A."/>
            <person name="Mustiga G.M."/>
            <person name="Amores F."/>
            <person name="Phillips W."/>
            <person name="Marelli J.P."/>
            <person name="May G.D."/>
            <person name="Shapiro H."/>
            <person name="Ma J."/>
            <person name="Bustamante C.D."/>
            <person name="Schnell R.J."/>
            <person name="Main D."/>
            <person name="Gilbert D."/>
            <person name="Parida L."/>
            <person name="Kuhn D.N."/>
        </authorList>
    </citation>
    <scope>NUCLEOTIDE SEQUENCE [LARGE SCALE GENOMIC DNA]</scope>
    <source>
        <strain evidence="7">cv. Matina 1-6</strain>
    </source>
</reference>
<dbReference type="eggNOG" id="KOG1602">
    <property type="taxonomic scope" value="Eukaryota"/>
</dbReference>
<dbReference type="InterPro" id="IPR018520">
    <property type="entry name" value="UPP_synth-like_CS"/>
</dbReference>
<evidence type="ECO:0000256" key="4">
    <source>
        <dbReference type="ARBA" id="ARBA00022679"/>
    </source>
</evidence>
<dbReference type="UniPathway" id="UPA00378"/>
<comment type="function">
    <text evidence="1">Catalyzes cis-prenyl chain elongation to produce the polyprenyl backbone of dolichol, a glycosyl carrier-lipid required for the biosynthesis of several classes of glycoprotein.</text>
</comment>
<dbReference type="HAMAP" id="MF_01139">
    <property type="entry name" value="ISPT"/>
    <property type="match status" value="1"/>
</dbReference>
<evidence type="ECO:0000256" key="5">
    <source>
        <dbReference type="RuleBase" id="RU363018"/>
    </source>
</evidence>
<dbReference type="NCBIfam" id="TIGR00055">
    <property type="entry name" value="uppS"/>
    <property type="match status" value="1"/>
</dbReference>
<dbReference type="CDD" id="cd00475">
    <property type="entry name" value="Cis_IPPS"/>
    <property type="match status" value="1"/>
</dbReference>
<dbReference type="GO" id="GO:0016094">
    <property type="term" value="P:polyprenol biosynthetic process"/>
    <property type="evidence" value="ECO:0000318"/>
    <property type="project" value="GO_Central"/>
</dbReference>
<comment type="pathway">
    <text evidence="2">Protein modification; protein glycosylation.</text>
</comment>
<dbReference type="Gramene" id="EOX98881">
    <property type="protein sequence ID" value="EOX98881"/>
    <property type="gene ID" value="TCM_007551"/>
</dbReference>
<gene>
    <name evidence="6" type="ORF">TCM_007551</name>
</gene>
<evidence type="ECO:0000256" key="2">
    <source>
        <dbReference type="ARBA" id="ARBA00004922"/>
    </source>
</evidence>
<evidence type="ECO:0000313" key="7">
    <source>
        <dbReference type="Proteomes" id="UP000026915"/>
    </source>
</evidence>
<keyword evidence="4 5" id="KW-0808">Transferase</keyword>
<evidence type="ECO:0000313" key="6">
    <source>
        <dbReference type="EMBL" id="EOX98881.1"/>
    </source>
</evidence>
<sequence length="293" mass="33569">MTLHMEKGGISRSARRSLWKLSYLQRKCIFSVLSVGRLPIHIAFIMDGNRRYGEQRNLKEGAGHKAGYLALMLMVIYCCELGIKYITAYAFSIDNFKRGPDKVQYIMDLMLEKIELELSKKDSLFSRYGVKVHFSGNMELLSDPIKDAAKRLMVATANNSNTLLTVCFAYTSRNEILHAIQETCQEKLAQIQLQESISEGRISMCNPGQGNDVLKLADIEKHMYMAIAPDPDIIIRTSGENRLSNFLLWQSANSCLISFSQLWPGISCWHLVWAVLNFQRNHYYLEKKKKKQI</sequence>
<dbReference type="OMA" id="DFLLCEV"/>
<dbReference type="HOGENOM" id="CLU_038505_0_4_1"/>
<dbReference type="PANTHER" id="PTHR10291">
    <property type="entry name" value="DEHYDRODOLICHYL DIPHOSPHATE SYNTHASE FAMILY MEMBER"/>
    <property type="match status" value="1"/>
</dbReference>
<dbReference type="Pfam" id="PF01255">
    <property type="entry name" value="Prenyltransf"/>
    <property type="match status" value="1"/>
</dbReference>
<proteinExistence type="inferred from homology"/>
<dbReference type="EMBL" id="CM001880">
    <property type="protein sequence ID" value="EOX98881.1"/>
    <property type="molecule type" value="Genomic_DNA"/>
</dbReference>
<dbReference type="AlphaFoldDB" id="A0A061E3F7"/>
<dbReference type="Gene3D" id="3.40.1180.10">
    <property type="entry name" value="Decaprenyl diphosphate synthase-like"/>
    <property type="match status" value="1"/>
</dbReference>
<dbReference type="GO" id="GO:0016765">
    <property type="term" value="F:transferase activity, transferring alkyl or aryl (other than methyl) groups"/>
    <property type="evidence" value="ECO:0007669"/>
    <property type="project" value="InterPro"/>
</dbReference>
<dbReference type="InterPro" id="IPR036424">
    <property type="entry name" value="UPP_synth-like_sf"/>
</dbReference>
<dbReference type="SUPFAM" id="SSF64005">
    <property type="entry name" value="Undecaprenyl diphosphate synthase"/>
    <property type="match status" value="1"/>
</dbReference>
<dbReference type="GO" id="GO:0005783">
    <property type="term" value="C:endoplasmic reticulum"/>
    <property type="evidence" value="ECO:0000318"/>
    <property type="project" value="GO_Central"/>
</dbReference>
<evidence type="ECO:0000256" key="3">
    <source>
        <dbReference type="ARBA" id="ARBA00005432"/>
    </source>
</evidence>
<evidence type="ECO:0000256" key="1">
    <source>
        <dbReference type="ARBA" id="ARBA00002674"/>
    </source>
</evidence>
<accession>A0A061E3F7</accession>
<dbReference type="PANTHER" id="PTHR10291:SF18">
    <property type="entry name" value="DEHYDRODOLICHYL DIPHOSPHATE SYNTHASE CPT3"/>
    <property type="match status" value="1"/>
</dbReference>
<dbReference type="STRING" id="3641.A0A061E3F7"/>